<evidence type="ECO:0000256" key="5">
    <source>
        <dbReference type="PROSITE-ProRule" id="PRU00723"/>
    </source>
</evidence>
<dbReference type="Proteomes" id="UP000241769">
    <property type="component" value="Unassembled WGS sequence"/>
</dbReference>
<evidence type="ECO:0000259" key="7">
    <source>
        <dbReference type="PROSITE" id="PS50103"/>
    </source>
</evidence>
<evidence type="ECO:0000256" key="6">
    <source>
        <dbReference type="SAM" id="MobiDB-lite"/>
    </source>
</evidence>
<protein>
    <recommendedName>
        <fullName evidence="11">RanBP2-type domain-containing protein</fullName>
    </recommendedName>
</protein>
<evidence type="ECO:0000256" key="2">
    <source>
        <dbReference type="ARBA" id="ARBA00022771"/>
    </source>
</evidence>
<evidence type="ECO:0000256" key="4">
    <source>
        <dbReference type="PROSITE-ProRule" id="PRU00322"/>
    </source>
</evidence>
<dbReference type="Gene3D" id="2.30.30.380">
    <property type="entry name" value="Zn-finger domain of Sec23/24"/>
    <property type="match status" value="1"/>
</dbReference>
<dbReference type="STRING" id="1890364.A0A2P6NPN4"/>
<dbReference type="PROSITE" id="PS50103">
    <property type="entry name" value="ZF_C3H1"/>
    <property type="match status" value="1"/>
</dbReference>
<dbReference type="SMART" id="SM00356">
    <property type="entry name" value="ZnF_C3H1"/>
    <property type="match status" value="1"/>
</dbReference>
<dbReference type="InParanoid" id="A0A2P6NPN4"/>
<dbReference type="PROSITE" id="PS01358">
    <property type="entry name" value="ZF_RANBP2_1"/>
    <property type="match status" value="1"/>
</dbReference>
<feature type="region of interest" description="Disordered" evidence="6">
    <location>
        <begin position="478"/>
        <end position="624"/>
    </location>
</feature>
<sequence>MPTAHTSQFTNLGSKSEGVPLSVNTQHTLEINERYPQMQSIHPRDMCGSSLGRRAYRVDKFCKLMNHNAKNTSIKLGYTVPSNAHTIRYDAPCRYWRFGTCKMADHCRFSHAEPQDELPESLNSSGSLKLSRSVDSDLSIASSSSWCEDVVGPDISSLHLSRRPFVHVIVLYAGGIGVLAVPPSGHTDGKVSCFAREVCARLNDSSLDHFFHCKLDSAHYIRTENLSEIIGHSKSDYLVVIGDRNMKNRTIQVRRRAKLVEMTVDEAINYMWSEVEVMDSDTVGDASLLTQPELYSLVDKYCGVRHYTDRIERLRSDLEELDRVNRDHPRPLDQTGRAVMCERAIYKLTQIQRSLIRMHQQLSDAVEKMEAEMDGEFPRKGAEVSDPNHNPTAHPVMAISSDVHRALYNFVSRGLLYSIEKLPERGMKAYNSAMLLWNAHMQEYGSSEEEEEPDDAWRCRACTLINNVSTSQCEVCQCPRENSKEDSENQWLNDGRTRRKQRRQQRDAERAPVPSIPLLLRKSQESSSNSFKISPPAPRERSLSSSALSSRWMHPPNIVPDPVRSAGRGLASNRRPSVAENPQMRPVSRAISLDTVRSLETDRVQNKSPQRSLPASPSKPPGGGFFSDLWSADKKFGEYSSLPSTAFEFVPHQLELFSHRDAPQAEPVLHSDVVDVDQGVHLLNGEGSEPIEQVRSHSGGSLAERPCLYCGEESWMECTFCARSNRPPAFFCSAEHQSKMWRQHSAQHNERGQPVQPHGFVDVNNRGGHVNERGGPLGHFDGREMNYAPHPGAPFYNQPNQNGYWPAYPSPYPVEFDMFNGRDFSASSVLTRNNMSPFHDHLAWNAQQSNGMENHSHTRNSHFNNYLNVPAPTGIFG</sequence>
<dbReference type="SUPFAM" id="SSF90209">
    <property type="entry name" value="Ran binding protein zinc finger-like"/>
    <property type="match status" value="1"/>
</dbReference>
<name>A0A2P6NPN4_9EUKA</name>
<evidence type="ECO:0008006" key="11">
    <source>
        <dbReference type="Google" id="ProtNLM"/>
    </source>
</evidence>
<keyword evidence="1 5" id="KW-0479">Metal-binding</keyword>
<dbReference type="GO" id="GO:0008270">
    <property type="term" value="F:zinc ion binding"/>
    <property type="evidence" value="ECO:0007669"/>
    <property type="project" value="UniProtKB-KW"/>
</dbReference>
<keyword evidence="10" id="KW-1185">Reference proteome</keyword>
<gene>
    <name evidence="9" type="ORF">PROFUN_06037</name>
</gene>
<dbReference type="InterPro" id="IPR036443">
    <property type="entry name" value="Znf_RanBP2_sf"/>
</dbReference>
<organism evidence="9 10">
    <name type="scientific">Planoprotostelium fungivorum</name>
    <dbReference type="NCBI Taxonomy" id="1890364"/>
    <lineage>
        <taxon>Eukaryota</taxon>
        <taxon>Amoebozoa</taxon>
        <taxon>Evosea</taxon>
        <taxon>Variosea</taxon>
        <taxon>Cavosteliida</taxon>
        <taxon>Cavosteliaceae</taxon>
        <taxon>Planoprotostelium</taxon>
    </lineage>
</organism>
<evidence type="ECO:0000259" key="8">
    <source>
        <dbReference type="PROSITE" id="PS50199"/>
    </source>
</evidence>
<evidence type="ECO:0000313" key="9">
    <source>
        <dbReference type="EMBL" id="PRP85915.1"/>
    </source>
</evidence>
<dbReference type="OrthoDB" id="21075at2759"/>
<dbReference type="PROSITE" id="PS50199">
    <property type="entry name" value="ZF_RANBP2_2"/>
    <property type="match status" value="1"/>
</dbReference>
<feature type="compositionally biased region" description="Polar residues" evidence="6">
    <location>
        <begin position="1"/>
        <end position="14"/>
    </location>
</feature>
<feature type="compositionally biased region" description="Polar residues" evidence="6">
    <location>
        <begin position="606"/>
        <end position="615"/>
    </location>
</feature>
<reference evidence="9 10" key="1">
    <citation type="journal article" date="2018" name="Genome Biol. Evol.">
        <title>Multiple Roots of Fruiting Body Formation in Amoebozoa.</title>
        <authorList>
            <person name="Hillmann F."/>
            <person name="Forbes G."/>
            <person name="Novohradska S."/>
            <person name="Ferling I."/>
            <person name="Riege K."/>
            <person name="Groth M."/>
            <person name="Westermann M."/>
            <person name="Marz M."/>
            <person name="Spaller T."/>
            <person name="Winckler T."/>
            <person name="Schaap P."/>
            <person name="Glockner G."/>
        </authorList>
    </citation>
    <scope>NUCLEOTIDE SEQUENCE [LARGE SCALE GENOMIC DNA]</scope>
    <source>
        <strain evidence="9 10">Jena</strain>
    </source>
</reference>
<dbReference type="AlphaFoldDB" id="A0A2P6NPN4"/>
<proteinExistence type="predicted"/>
<feature type="zinc finger region" description="C3H1-type" evidence="5">
    <location>
        <begin position="92"/>
        <end position="114"/>
    </location>
</feature>
<accession>A0A2P6NPN4</accession>
<keyword evidence="2 4" id="KW-0863">Zinc-finger</keyword>
<feature type="region of interest" description="Disordered" evidence="6">
    <location>
        <begin position="1"/>
        <end position="20"/>
    </location>
</feature>
<comment type="caution">
    <text evidence="9">The sequence shown here is derived from an EMBL/GenBank/DDBJ whole genome shotgun (WGS) entry which is preliminary data.</text>
</comment>
<dbReference type="InterPro" id="IPR001876">
    <property type="entry name" value="Znf_RanBP2"/>
</dbReference>
<evidence type="ECO:0000313" key="10">
    <source>
        <dbReference type="Proteomes" id="UP000241769"/>
    </source>
</evidence>
<evidence type="ECO:0000256" key="1">
    <source>
        <dbReference type="ARBA" id="ARBA00022723"/>
    </source>
</evidence>
<feature type="domain" description="C3H1-type" evidence="7">
    <location>
        <begin position="92"/>
        <end position="114"/>
    </location>
</feature>
<dbReference type="InterPro" id="IPR000571">
    <property type="entry name" value="Znf_CCCH"/>
</dbReference>
<dbReference type="EMBL" id="MDYQ01000037">
    <property type="protein sequence ID" value="PRP85915.1"/>
    <property type="molecule type" value="Genomic_DNA"/>
</dbReference>
<feature type="domain" description="RanBP2-type" evidence="8">
    <location>
        <begin position="453"/>
        <end position="482"/>
    </location>
</feature>
<keyword evidence="3 5" id="KW-0862">Zinc</keyword>
<dbReference type="Gene3D" id="4.10.1000.10">
    <property type="entry name" value="Zinc finger, CCCH-type"/>
    <property type="match status" value="1"/>
</dbReference>
<evidence type="ECO:0000256" key="3">
    <source>
        <dbReference type="ARBA" id="ARBA00022833"/>
    </source>
</evidence>